<proteinExistence type="inferred from homology"/>
<comment type="catalytic activity">
    <reaction evidence="7">
        <text>an N(1)-methylpseudouridine in rRNA + S-adenosyl-L-methionine = N(1)-methyl-N(3)-[(3S)-3-amino-3-carboxypropyl]pseudouridine in rRNA + S-methyl-5'-thioadenosine + H(+)</text>
        <dbReference type="Rhea" id="RHEA:63296"/>
        <dbReference type="Rhea" id="RHEA-COMP:11634"/>
        <dbReference type="Rhea" id="RHEA-COMP:16310"/>
        <dbReference type="ChEBI" id="CHEBI:15378"/>
        <dbReference type="ChEBI" id="CHEBI:17509"/>
        <dbReference type="ChEBI" id="CHEBI:59789"/>
        <dbReference type="ChEBI" id="CHEBI:74890"/>
        <dbReference type="ChEBI" id="CHEBI:146234"/>
        <dbReference type="EC" id="2.5.1.157"/>
    </reaction>
</comment>
<dbReference type="NCBIfam" id="NF002621">
    <property type="entry name" value="PRK02287.1"/>
    <property type="match status" value="1"/>
</dbReference>
<evidence type="ECO:0000256" key="3">
    <source>
        <dbReference type="ARBA" id="ARBA00022517"/>
    </source>
</evidence>
<organism evidence="9 10">
    <name type="scientific">Ignisphaera aggregans</name>
    <dbReference type="NCBI Taxonomy" id="334771"/>
    <lineage>
        <taxon>Archaea</taxon>
        <taxon>Thermoproteota</taxon>
        <taxon>Thermoprotei</taxon>
        <taxon>Desulfurococcales</taxon>
        <taxon>Desulfurococcaceae</taxon>
        <taxon>Ignisphaera</taxon>
    </lineage>
</organism>
<evidence type="ECO:0000256" key="2">
    <source>
        <dbReference type="ARBA" id="ARBA00022490"/>
    </source>
</evidence>
<comment type="function">
    <text evidence="7">Aminocarboxypropyltransferase that catalyzes the aminocarboxypropyl transfer on pseudouridine corresponding to position 914 in M.jannaschii 16S rRNA. It constitutes the last step in biosynthesis of the hypermodified N1-methyl-N3-(3-amino-3-carboxypropyl) pseudouridine (m1acp3-Psi).</text>
</comment>
<evidence type="ECO:0000256" key="7">
    <source>
        <dbReference type="HAMAP-Rule" id="MF_01116"/>
    </source>
</evidence>
<evidence type="ECO:0000259" key="8">
    <source>
        <dbReference type="Pfam" id="PF04034"/>
    </source>
</evidence>
<keyword evidence="2 7" id="KW-0963">Cytoplasm</keyword>
<comment type="subcellular location">
    <subcellularLocation>
        <location evidence="7">Cytoplasm</location>
    </subcellularLocation>
</comment>
<feature type="binding site" evidence="7">
    <location>
        <position position="95"/>
    </location>
    <ligand>
        <name>S-adenosyl-L-methionine</name>
        <dbReference type="ChEBI" id="CHEBI:59789"/>
    </ligand>
</feature>
<dbReference type="Pfam" id="PF04034">
    <property type="entry name" value="Ribo_biogen_C"/>
    <property type="match status" value="1"/>
</dbReference>
<evidence type="ECO:0000313" key="10">
    <source>
        <dbReference type="Proteomes" id="UP000605805"/>
    </source>
</evidence>
<feature type="binding site" evidence="7">
    <location>
        <position position="73"/>
    </location>
    <ligand>
        <name>S-adenosyl-L-methionine</name>
        <dbReference type="ChEBI" id="CHEBI:59789"/>
    </ligand>
</feature>
<gene>
    <name evidence="9" type="ORF">EYH02_04165</name>
</gene>
<dbReference type="GO" id="GO:1904047">
    <property type="term" value="F:S-adenosyl-L-methionine binding"/>
    <property type="evidence" value="ECO:0007669"/>
    <property type="project" value="UniProtKB-UniRule"/>
</dbReference>
<keyword evidence="4 7" id="KW-0698">rRNA processing</keyword>
<keyword evidence="3 7" id="KW-0690">Ribosome biogenesis</keyword>
<dbReference type="GO" id="GO:0005737">
    <property type="term" value="C:cytoplasm"/>
    <property type="evidence" value="ECO:0007669"/>
    <property type="project" value="UniProtKB-SubCell"/>
</dbReference>
<sequence length="195" mass="22460">MMNVSTVRVYVLTRGEDEPEKCTAERLIRSGLAKRIYRIEDIPPQAITLNPFAKTYVKKTDRDMVRRWGIVAIDVSWKRGIKMLKELRRGVQRVIPLLIAANPINFGKPFRLSTAEALAAALYITGFEREAISMLRIFKWGPNFLKLNDELLNKYREALSDDDIEMVAKTYFKLELPGNVKLLELLQRYVEDAVG</sequence>
<dbReference type="InterPro" id="IPR007177">
    <property type="entry name" value="Tsr3_C"/>
</dbReference>
<evidence type="ECO:0000313" key="9">
    <source>
        <dbReference type="EMBL" id="HIP57245.1"/>
    </source>
</evidence>
<comment type="caution">
    <text evidence="9">The sequence shown here is derived from an EMBL/GenBank/DDBJ whole genome shotgun (WGS) entry which is preliminary data.</text>
</comment>
<evidence type="ECO:0000256" key="5">
    <source>
        <dbReference type="ARBA" id="ARBA00022679"/>
    </source>
</evidence>
<feature type="binding site" evidence="7">
    <location>
        <position position="114"/>
    </location>
    <ligand>
        <name>S-adenosyl-L-methionine</name>
        <dbReference type="ChEBI" id="CHEBI:59789"/>
    </ligand>
</feature>
<dbReference type="GO" id="GO:0000455">
    <property type="term" value="P:enzyme-directed rRNA pseudouridine synthesis"/>
    <property type="evidence" value="ECO:0007669"/>
    <property type="project" value="UniProtKB-UniRule"/>
</dbReference>
<keyword evidence="6 7" id="KW-0949">S-adenosyl-L-methionine</keyword>
<dbReference type="PANTHER" id="PTHR20426">
    <property type="entry name" value="RIBOSOME BIOGENESIS PROTEIN TSR3 HOMOLOG"/>
    <property type="match status" value="1"/>
</dbReference>
<feature type="domain" description="16S/18S rRNA aminocarboxypropyltransferase Tsr3 C-terminal" evidence="8">
    <location>
        <begin position="47"/>
        <end position="171"/>
    </location>
</feature>
<dbReference type="EMBL" id="DQTV01000074">
    <property type="protein sequence ID" value="HIP57245.1"/>
    <property type="molecule type" value="Genomic_DNA"/>
</dbReference>
<dbReference type="PANTHER" id="PTHR20426:SF0">
    <property type="entry name" value="18S RRNA AMINOCARBOXYPROPYLTRANSFERASE"/>
    <property type="match status" value="1"/>
</dbReference>
<dbReference type="HAMAP" id="MF_01116">
    <property type="entry name" value="TSR3"/>
    <property type="match status" value="1"/>
</dbReference>
<dbReference type="AlphaFoldDB" id="A0A833DTT6"/>
<dbReference type="InterPro" id="IPR022968">
    <property type="entry name" value="Tsr3-like"/>
</dbReference>
<evidence type="ECO:0000256" key="1">
    <source>
        <dbReference type="ARBA" id="ARBA00014114"/>
    </source>
</evidence>
<dbReference type="EC" id="2.5.1.157" evidence="7"/>
<protein>
    <recommendedName>
        <fullName evidence="1 7">16S rRNA aminocarboxypropyltransferase</fullName>
        <ecNumber evidence="7">2.5.1.157</ecNumber>
    </recommendedName>
</protein>
<dbReference type="GO" id="GO:0106388">
    <property type="term" value="F:rRNA small subunit aminocarboxypropyltransferase activity"/>
    <property type="evidence" value="ECO:0007669"/>
    <property type="project" value="UniProtKB-EC"/>
</dbReference>
<name>A0A833DTT6_9CREN</name>
<feature type="binding site" evidence="7">
    <location>
        <position position="23"/>
    </location>
    <ligand>
        <name>S-adenosyl-L-methionine</name>
        <dbReference type="ChEBI" id="CHEBI:59789"/>
    </ligand>
</feature>
<dbReference type="Proteomes" id="UP000605805">
    <property type="component" value="Unassembled WGS sequence"/>
</dbReference>
<evidence type="ECO:0000256" key="4">
    <source>
        <dbReference type="ARBA" id="ARBA00022552"/>
    </source>
</evidence>
<reference evidence="9" key="1">
    <citation type="journal article" date="2020" name="ISME J.">
        <title>Gammaproteobacteria mediating utilization of methyl-, sulfur- and petroleum organic compounds in deep ocean hydrothermal plumes.</title>
        <authorList>
            <person name="Zhou Z."/>
            <person name="Liu Y."/>
            <person name="Pan J."/>
            <person name="Cron B.R."/>
            <person name="Toner B.M."/>
            <person name="Anantharaman K."/>
            <person name="Breier J.A."/>
            <person name="Dick G.J."/>
            <person name="Li M."/>
        </authorList>
    </citation>
    <scope>NUCLEOTIDE SEQUENCE</scope>
    <source>
        <strain evidence="9">SZUA-1435</strain>
    </source>
</reference>
<comment type="similarity">
    <text evidence="7">Belongs to the TDD superfamily. TSR3 family.</text>
</comment>
<keyword evidence="5 7" id="KW-0808">Transferase</keyword>
<comment type="caution">
    <text evidence="7">Lacks conserved residue(s) required for the propagation of feature annotation.</text>
</comment>
<evidence type="ECO:0000256" key="6">
    <source>
        <dbReference type="ARBA" id="ARBA00022691"/>
    </source>
</evidence>
<accession>A0A833DTT6</accession>